<protein>
    <submittedName>
        <fullName evidence="3">Acyl-CoA dehydrogenase</fullName>
    </submittedName>
    <submittedName>
        <fullName evidence="4">Flavin-dependent monooxygenase</fullName>
    </submittedName>
</protein>
<dbReference type="InterPro" id="IPR046373">
    <property type="entry name" value="Acyl-CoA_Oxase/DH_mid-dom_sf"/>
</dbReference>
<dbReference type="GO" id="GO:0033539">
    <property type="term" value="P:fatty acid beta-oxidation using acyl-CoA dehydrogenase"/>
    <property type="evidence" value="ECO:0007669"/>
    <property type="project" value="TreeGrafter"/>
</dbReference>
<dbReference type="PIRSF" id="PIRSF016578">
    <property type="entry name" value="HsaA"/>
    <property type="match status" value="1"/>
</dbReference>
<dbReference type="InterPro" id="IPR037069">
    <property type="entry name" value="AcylCoA_DH/ox_N_sf"/>
</dbReference>
<reference evidence="3" key="3">
    <citation type="submission" date="2022-12" db="EMBL/GenBank/DDBJ databases">
        <authorList>
            <person name="Sun Q."/>
            <person name="Kim S."/>
        </authorList>
    </citation>
    <scope>NUCLEOTIDE SEQUENCE</scope>
    <source>
        <strain evidence="3">KCTC 12343</strain>
    </source>
</reference>
<dbReference type="PANTHER" id="PTHR48083">
    <property type="entry name" value="MEDIUM-CHAIN SPECIFIC ACYL-COA DEHYDROGENASE, MITOCHONDRIAL-RELATED"/>
    <property type="match status" value="1"/>
</dbReference>
<evidence type="ECO:0000313" key="4">
    <source>
        <dbReference type="EMBL" id="QBI00803.1"/>
    </source>
</evidence>
<dbReference type="InterPro" id="IPR050741">
    <property type="entry name" value="Acyl-CoA_dehydrogenase"/>
</dbReference>
<dbReference type="InterPro" id="IPR009100">
    <property type="entry name" value="AcylCoA_DH/oxidase_NM_dom_sf"/>
</dbReference>
<dbReference type="SUPFAM" id="SSF56645">
    <property type="entry name" value="Acyl-CoA dehydrogenase NM domain-like"/>
    <property type="match status" value="1"/>
</dbReference>
<dbReference type="GO" id="GO:0003995">
    <property type="term" value="F:acyl-CoA dehydrogenase activity"/>
    <property type="evidence" value="ECO:0007669"/>
    <property type="project" value="TreeGrafter"/>
</dbReference>
<keyword evidence="5" id="KW-1185">Reference proteome</keyword>
<dbReference type="Gene3D" id="1.20.140.10">
    <property type="entry name" value="Butyryl-CoA Dehydrogenase, subunit A, domain 3"/>
    <property type="match status" value="1"/>
</dbReference>
<dbReference type="OrthoDB" id="7316074at2"/>
<gene>
    <name evidence="3" type="primary">nrgC</name>
    <name evidence="4" type="ORF">EYF70_08040</name>
    <name evidence="3" type="ORF">GCM10007387_10430</name>
</gene>
<evidence type="ECO:0000313" key="6">
    <source>
        <dbReference type="Proteomes" id="UP000628442"/>
    </source>
</evidence>
<dbReference type="GO" id="GO:0004497">
    <property type="term" value="F:monooxygenase activity"/>
    <property type="evidence" value="ECO:0007669"/>
    <property type="project" value="UniProtKB-KW"/>
</dbReference>
<dbReference type="InterPro" id="IPR036250">
    <property type="entry name" value="AcylCo_DH-like_C"/>
</dbReference>
<keyword evidence="1" id="KW-0560">Oxidoreductase</keyword>
<dbReference type="GO" id="GO:0050660">
    <property type="term" value="F:flavin adenine dinucleotide binding"/>
    <property type="evidence" value="ECO:0007669"/>
    <property type="project" value="InterPro"/>
</dbReference>
<dbReference type="GO" id="GO:0005737">
    <property type="term" value="C:cytoplasm"/>
    <property type="evidence" value="ECO:0007669"/>
    <property type="project" value="TreeGrafter"/>
</dbReference>
<accession>A0A411WVH8</accession>
<sequence length="394" mass="41797">MSTATLLHPAAPIHPGLVPPPLSPAAPATLDQVLADVARRREEFTSLGHVPRDMVERFREAGIYRAGTPRCFGGDAMPPADFLRIVERIAAVDGSAAWVASFGSANTYLAALPRATQAFIYAEGPDQVFAGALYPPQPAVRTADGWQVTGQWKFASGCMGASWLGVGIGGGPGVKPLAAILPAARVEIVENWDVVGLEGTGSHDLRVTDQFVADDWTFQRGSGAVIDEPLYRYPATCYQAQVHAAVNIGLARAALEIVNDMSAGKVTTTGAPRMADRAYFRIELAKAQAQFEGARAYFYEAAEAVYEAIVAGQDVTPEQIGMLKLSATHAAQTAADVVRDAYRLGGMASIYSKHPLQRIVRDSMVVTQHAFLSSGNFDGAGAVLVGVPPFPGFL</sequence>
<evidence type="ECO:0000256" key="1">
    <source>
        <dbReference type="ARBA" id="ARBA00023002"/>
    </source>
</evidence>
<dbReference type="Proteomes" id="UP000292307">
    <property type="component" value="Chromosome"/>
</dbReference>
<dbReference type="Gene3D" id="1.10.540.10">
    <property type="entry name" value="Acyl-CoA dehydrogenase/oxidase, N-terminal domain"/>
    <property type="match status" value="1"/>
</dbReference>
<dbReference type="Proteomes" id="UP000628442">
    <property type="component" value="Unassembled WGS sequence"/>
</dbReference>
<dbReference type="AlphaFoldDB" id="A0A411WVH8"/>
<dbReference type="RefSeq" id="WP_131144932.1">
    <property type="nucleotide sequence ID" value="NZ_BMWV01000002.1"/>
</dbReference>
<dbReference type="Pfam" id="PF08028">
    <property type="entry name" value="Acyl-CoA_dh_2"/>
    <property type="match status" value="1"/>
</dbReference>
<dbReference type="InterPro" id="IPR013107">
    <property type="entry name" value="Acyl-CoA_DH_C"/>
</dbReference>
<evidence type="ECO:0000259" key="2">
    <source>
        <dbReference type="Pfam" id="PF08028"/>
    </source>
</evidence>
<dbReference type="EMBL" id="CP036401">
    <property type="protein sequence ID" value="QBI00803.1"/>
    <property type="molecule type" value="Genomic_DNA"/>
</dbReference>
<dbReference type="Gene3D" id="2.40.110.10">
    <property type="entry name" value="Butyryl-CoA Dehydrogenase, subunit A, domain 2"/>
    <property type="match status" value="1"/>
</dbReference>
<name>A0A411WVH8_9BURK</name>
<keyword evidence="4" id="KW-0503">Monooxygenase</keyword>
<reference evidence="4 5" key="2">
    <citation type="submission" date="2019-02" db="EMBL/GenBank/DDBJ databases">
        <title>Draft Genome Sequences of Six Type Strains of the Genus Massilia.</title>
        <authorList>
            <person name="Miess H."/>
            <person name="Frediansyhah A."/>
            <person name="Gross H."/>
        </authorList>
    </citation>
    <scope>NUCLEOTIDE SEQUENCE [LARGE SCALE GENOMIC DNA]</scope>
    <source>
        <strain evidence="4 5">DSM 17472</strain>
    </source>
</reference>
<dbReference type="PANTHER" id="PTHR48083:SF5">
    <property type="entry name" value="NRGC PROTEIN"/>
    <property type="match status" value="1"/>
</dbReference>
<feature type="domain" description="Acyl-CoA dehydrogenase C-terminal" evidence="2">
    <location>
        <begin position="242"/>
        <end position="373"/>
    </location>
</feature>
<organism evidence="3 6">
    <name type="scientific">Pseudoduganella albidiflava</name>
    <dbReference type="NCBI Taxonomy" id="321983"/>
    <lineage>
        <taxon>Bacteria</taxon>
        <taxon>Pseudomonadati</taxon>
        <taxon>Pseudomonadota</taxon>
        <taxon>Betaproteobacteria</taxon>
        <taxon>Burkholderiales</taxon>
        <taxon>Oxalobacteraceae</taxon>
        <taxon>Telluria group</taxon>
        <taxon>Pseudoduganella</taxon>
    </lineage>
</organism>
<dbReference type="EMBL" id="BMWV01000002">
    <property type="protein sequence ID" value="GGY30654.1"/>
    <property type="molecule type" value="Genomic_DNA"/>
</dbReference>
<evidence type="ECO:0000313" key="5">
    <source>
        <dbReference type="Proteomes" id="UP000292307"/>
    </source>
</evidence>
<evidence type="ECO:0000313" key="3">
    <source>
        <dbReference type="EMBL" id="GGY30654.1"/>
    </source>
</evidence>
<reference evidence="3" key="1">
    <citation type="journal article" date="2014" name="Int. J. Syst. Evol. Microbiol.">
        <title>Complete genome sequence of Corynebacterium casei LMG S-19264T (=DSM 44701T), isolated from a smear-ripened cheese.</title>
        <authorList>
            <consortium name="US DOE Joint Genome Institute (JGI-PGF)"/>
            <person name="Walter F."/>
            <person name="Albersmeier A."/>
            <person name="Kalinowski J."/>
            <person name="Ruckert C."/>
        </authorList>
    </citation>
    <scope>NUCLEOTIDE SEQUENCE</scope>
    <source>
        <strain evidence="3">KCTC 12343</strain>
    </source>
</reference>
<proteinExistence type="predicted"/>
<dbReference type="SUPFAM" id="SSF47203">
    <property type="entry name" value="Acyl-CoA dehydrogenase C-terminal domain-like"/>
    <property type="match status" value="1"/>
</dbReference>